<evidence type="ECO:0000313" key="1">
    <source>
        <dbReference type="EMBL" id="KAF5932554.1"/>
    </source>
</evidence>
<dbReference type="Proteomes" id="UP000593564">
    <property type="component" value="Unassembled WGS sequence"/>
</dbReference>
<proteinExistence type="predicted"/>
<sequence>MMRWRAKASMVTTRPSDKDQIRMIVRNLHGKFLQRMIVLPLFTFPDLHEMGVQIEDAIRQGIFAEDNVPLKKNVVCSSNATTDGSTVAKCSEVDTITTSLNGQKPTTSTRPQAQNFHPLYMSLSQALRMLREEGYLELLEPQPVPNPLSPRYDRAKYYAYHQQHDHDTNRCIRLCHKIQDLIDEETIAPPKGPQVSTHPSPPHLNLIHTLPSAFNPSIYITPAYLSKPEVFIP</sequence>
<reference evidence="2" key="1">
    <citation type="journal article" date="2020" name="Nat. Commun.">
        <title>Genome assembly of wild tea tree DASZ reveals pedigree and selection history of tea varieties.</title>
        <authorList>
            <person name="Zhang W."/>
            <person name="Zhang Y."/>
            <person name="Qiu H."/>
            <person name="Guo Y."/>
            <person name="Wan H."/>
            <person name="Zhang X."/>
            <person name="Scossa F."/>
            <person name="Alseekh S."/>
            <person name="Zhang Q."/>
            <person name="Wang P."/>
            <person name="Xu L."/>
            <person name="Schmidt M.H."/>
            <person name="Jia X."/>
            <person name="Li D."/>
            <person name="Zhu A."/>
            <person name="Guo F."/>
            <person name="Chen W."/>
            <person name="Ni D."/>
            <person name="Usadel B."/>
            <person name="Fernie A.R."/>
            <person name="Wen W."/>
        </authorList>
    </citation>
    <scope>NUCLEOTIDE SEQUENCE [LARGE SCALE GENOMIC DNA]</scope>
    <source>
        <strain evidence="2">cv. G240</strain>
    </source>
</reference>
<organism evidence="1 2">
    <name type="scientific">Camellia sinensis</name>
    <name type="common">Tea plant</name>
    <name type="synonym">Thea sinensis</name>
    <dbReference type="NCBI Taxonomy" id="4442"/>
    <lineage>
        <taxon>Eukaryota</taxon>
        <taxon>Viridiplantae</taxon>
        <taxon>Streptophyta</taxon>
        <taxon>Embryophyta</taxon>
        <taxon>Tracheophyta</taxon>
        <taxon>Spermatophyta</taxon>
        <taxon>Magnoliopsida</taxon>
        <taxon>eudicotyledons</taxon>
        <taxon>Gunneridae</taxon>
        <taxon>Pentapetalae</taxon>
        <taxon>asterids</taxon>
        <taxon>Ericales</taxon>
        <taxon>Theaceae</taxon>
        <taxon>Camellia</taxon>
    </lineage>
</organism>
<dbReference type="EMBL" id="JACBKZ010000014">
    <property type="protein sequence ID" value="KAF5932554.1"/>
    <property type="molecule type" value="Genomic_DNA"/>
</dbReference>
<dbReference type="AlphaFoldDB" id="A0A7J7FZZ8"/>
<gene>
    <name evidence="1" type="ORF">HYC85_028725</name>
</gene>
<accession>A0A7J7FZZ8</accession>
<name>A0A7J7FZZ8_CAMSI</name>
<evidence type="ECO:0000313" key="2">
    <source>
        <dbReference type="Proteomes" id="UP000593564"/>
    </source>
</evidence>
<keyword evidence="2" id="KW-1185">Reference proteome</keyword>
<reference evidence="1 2" key="2">
    <citation type="submission" date="2020-07" db="EMBL/GenBank/DDBJ databases">
        <title>Genome assembly of wild tea tree DASZ reveals pedigree and selection history of tea varieties.</title>
        <authorList>
            <person name="Zhang W."/>
        </authorList>
    </citation>
    <scope>NUCLEOTIDE SEQUENCE [LARGE SCALE GENOMIC DNA]</scope>
    <source>
        <strain evidence="2">cv. G240</strain>
        <tissue evidence="1">Leaf</tissue>
    </source>
</reference>
<protein>
    <submittedName>
        <fullName evidence="1">Uncharacterized protein</fullName>
    </submittedName>
</protein>
<comment type="caution">
    <text evidence="1">The sequence shown here is derived from an EMBL/GenBank/DDBJ whole genome shotgun (WGS) entry which is preliminary data.</text>
</comment>